<evidence type="ECO:0000313" key="2">
    <source>
        <dbReference type="Proteomes" id="UP000256329"/>
    </source>
</evidence>
<sequence>MFLDRTVEVRDVTPAKHSFADMAEKTPREALVEEVLEATGLALFDTLAKAWPRAKKGKKGVLKLIRCGVLGTCKVEAGGQEFTACFAKQVPEHAAESLAAAQFFVLAKLALRQANLRPVPPGLFPFPAWELGYPGRDGKEYCVYLVPVSFGTETLLPAVEEDLKERKVPAVFVVNRLPWRVFQGFGLYRLALEGKLFALTRLELYLPDGRKDTAHPFGVRAETGVADEAAAK</sequence>
<name>A0A3D8P6Q9_9THEO</name>
<dbReference type="Proteomes" id="UP000256329">
    <property type="component" value="Unassembled WGS sequence"/>
</dbReference>
<dbReference type="EMBL" id="QSLN01000003">
    <property type="protein sequence ID" value="RDV83918.1"/>
    <property type="molecule type" value="Genomic_DNA"/>
</dbReference>
<organism evidence="1 2">
    <name type="scientific">Ammonifex thiophilus</name>
    <dbReference type="NCBI Taxonomy" id="444093"/>
    <lineage>
        <taxon>Bacteria</taxon>
        <taxon>Bacillati</taxon>
        <taxon>Bacillota</taxon>
        <taxon>Clostridia</taxon>
        <taxon>Thermoanaerobacterales</taxon>
        <taxon>Thermoanaerobacteraceae</taxon>
        <taxon>Ammonifex</taxon>
    </lineage>
</organism>
<dbReference type="AlphaFoldDB" id="A0A3D8P6Q9"/>
<reference evidence="1 2" key="1">
    <citation type="submission" date="2018-08" db="EMBL/GenBank/DDBJ databases">
        <title>Form III RuBisCO-mediated autotrophy in Thermodesulfobium bacteria.</title>
        <authorList>
            <person name="Toshchakov S.V."/>
            <person name="Kublanov I.V."/>
            <person name="Frolov E."/>
            <person name="Bonch-Osmolovskaya E.A."/>
            <person name="Tourova T.P."/>
            <person name="Chernych N.A."/>
            <person name="Lebedinsky A.V."/>
        </authorList>
    </citation>
    <scope>NUCLEOTIDE SEQUENCE [LARGE SCALE GENOMIC DNA]</scope>
    <source>
        <strain evidence="1 2">SR</strain>
    </source>
</reference>
<proteinExistence type="predicted"/>
<accession>A0A3D8P6Q9</accession>
<dbReference type="RefSeq" id="WP_115792137.1">
    <property type="nucleotide sequence ID" value="NZ_QSLN01000003.1"/>
</dbReference>
<protein>
    <submittedName>
        <fullName evidence="1">Uncharacterized protein</fullName>
    </submittedName>
</protein>
<keyword evidence="2" id="KW-1185">Reference proteome</keyword>
<dbReference type="OrthoDB" id="9827832at2"/>
<evidence type="ECO:0000313" key="1">
    <source>
        <dbReference type="EMBL" id="RDV83918.1"/>
    </source>
</evidence>
<comment type="caution">
    <text evidence="1">The sequence shown here is derived from an EMBL/GenBank/DDBJ whole genome shotgun (WGS) entry which is preliminary data.</text>
</comment>
<gene>
    <name evidence="1" type="ORF">DXX99_03525</name>
</gene>